<feature type="compositionally biased region" description="Basic residues" evidence="1">
    <location>
        <begin position="95"/>
        <end position="104"/>
    </location>
</feature>
<dbReference type="Proteomes" id="UP000033710">
    <property type="component" value="Unassembled WGS sequence"/>
</dbReference>
<dbReference type="AlphaFoldDB" id="A0A0F2MA39"/>
<dbReference type="KEGG" id="ssck:SPSK_10046"/>
<evidence type="ECO:0000256" key="1">
    <source>
        <dbReference type="SAM" id="MobiDB-lite"/>
    </source>
</evidence>
<dbReference type="GeneID" id="27671884"/>
<name>A0A0F2MA39_SPOSC</name>
<accession>A0A0F2MA39</accession>
<dbReference type="VEuPathDB" id="FungiDB:SPSK_10046"/>
<organism evidence="2 3">
    <name type="scientific">Sporothrix schenckii 1099-18</name>
    <dbReference type="NCBI Taxonomy" id="1397361"/>
    <lineage>
        <taxon>Eukaryota</taxon>
        <taxon>Fungi</taxon>
        <taxon>Dikarya</taxon>
        <taxon>Ascomycota</taxon>
        <taxon>Pezizomycotina</taxon>
        <taxon>Sordariomycetes</taxon>
        <taxon>Sordariomycetidae</taxon>
        <taxon>Ophiostomatales</taxon>
        <taxon>Ophiostomataceae</taxon>
        <taxon>Sporothrix</taxon>
    </lineage>
</organism>
<gene>
    <name evidence="2" type="ORF">SPSK_10046</name>
</gene>
<dbReference type="RefSeq" id="XP_016588615.1">
    <property type="nucleotide sequence ID" value="XM_016736607.1"/>
</dbReference>
<evidence type="ECO:0000313" key="3">
    <source>
        <dbReference type="Proteomes" id="UP000033710"/>
    </source>
</evidence>
<sequence length="104" mass="11531">MSGPRAPPKLRIRKYYGNPANKAFHVEKGQRLDALPSNTVPMQQEPPTVEAQRMGIRNRERDGKTSANKNRWGSGRAGATGYLSNQRPKACAVTKRQKGRSSVL</sequence>
<proteinExistence type="predicted"/>
<dbReference type="EMBL" id="AXCR01000007">
    <property type="protein sequence ID" value="KJR85939.1"/>
    <property type="molecule type" value="Genomic_DNA"/>
</dbReference>
<feature type="region of interest" description="Disordered" evidence="1">
    <location>
        <begin position="36"/>
        <end position="104"/>
    </location>
</feature>
<reference evidence="2 3" key="1">
    <citation type="journal article" date="2014" name="BMC Genomics">
        <title>Comparative genomics of the major fungal agents of human and animal Sporotrichosis: Sporothrix schenckii and Sporothrix brasiliensis.</title>
        <authorList>
            <person name="Teixeira M.M."/>
            <person name="de Almeida L.G."/>
            <person name="Kubitschek-Barreira P."/>
            <person name="Alves F.L."/>
            <person name="Kioshima E.S."/>
            <person name="Abadio A.K."/>
            <person name="Fernandes L."/>
            <person name="Derengowski L.S."/>
            <person name="Ferreira K.S."/>
            <person name="Souza R.C."/>
            <person name="Ruiz J.C."/>
            <person name="de Andrade N.C."/>
            <person name="Paes H.C."/>
            <person name="Nicola A.M."/>
            <person name="Albuquerque P."/>
            <person name="Gerber A.L."/>
            <person name="Martins V.P."/>
            <person name="Peconick L.D."/>
            <person name="Neto A.V."/>
            <person name="Chaucanez C.B."/>
            <person name="Silva P.A."/>
            <person name="Cunha O.L."/>
            <person name="de Oliveira F.F."/>
            <person name="dos Santos T.C."/>
            <person name="Barros A.L."/>
            <person name="Soares M.A."/>
            <person name="de Oliveira L.M."/>
            <person name="Marini M.M."/>
            <person name="Villalobos-Duno H."/>
            <person name="Cunha M.M."/>
            <person name="de Hoog S."/>
            <person name="da Silveira J.F."/>
            <person name="Henrissat B."/>
            <person name="Nino-Vega G.A."/>
            <person name="Cisalpino P.S."/>
            <person name="Mora-Montes H.M."/>
            <person name="Almeida S.R."/>
            <person name="Stajich J.E."/>
            <person name="Lopes-Bezerra L.M."/>
            <person name="Vasconcelos A.T."/>
            <person name="Felipe M.S."/>
        </authorList>
    </citation>
    <scope>NUCLEOTIDE SEQUENCE [LARGE SCALE GENOMIC DNA]</scope>
    <source>
        <strain evidence="2 3">1099-18</strain>
    </source>
</reference>
<reference evidence="2 3" key="2">
    <citation type="journal article" date="2015" name="Eukaryot. Cell">
        <title>Asexual propagation of a virulent clone complex in a human and feline outbreak of sporotrichosis.</title>
        <authorList>
            <person name="Teixeira Mde M."/>
            <person name="Rodrigues A.M."/>
            <person name="Tsui C.K."/>
            <person name="de Almeida L.G."/>
            <person name="Van Diepeningen A.D."/>
            <person name="van den Ende B.G."/>
            <person name="Fernandes G.F."/>
            <person name="Kano R."/>
            <person name="Hamelin R.C."/>
            <person name="Lopes-Bezerra L.M."/>
            <person name="Vasconcelos A.T."/>
            <person name="de Hoog S."/>
            <person name="de Camargo Z.P."/>
            <person name="Felipe M.S."/>
        </authorList>
    </citation>
    <scope>NUCLEOTIDE SEQUENCE [LARGE SCALE GENOMIC DNA]</scope>
    <source>
        <strain evidence="2 3">1099-18</strain>
    </source>
</reference>
<comment type="caution">
    <text evidence="2">The sequence shown here is derived from an EMBL/GenBank/DDBJ whole genome shotgun (WGS) entry which is preliminary data.</text>
</comment>
<evidence type="ECO:0000313" key="2">
    <source>
        <dbReference type="EMBL" id="KJR85939.1"/>
    </source>
</evidence>
<feature type="compositionally biased region" description="Polar residues" evidence="1">
    <location>
        <begin position="36"/>
        <end position="46"/>
    </location>
</feature>
<protein>
    <submittedName>
        <fullName evidence="2">Uncharacterized protein</fullName>
    </submittedName>
</protein>